<keyword evidence="3" id="KW-1185">Reference proteome</keyword>
<proteinExistence type="predicted"/>
<evidence type="ECO:0000313" key="2">
    <source>
        <dbReference type="EMBL" id="KAJ1214935.1"/>
    </source>
</evidence>
<evidence type="ECO:0000313" key="3">
    <source>
        <dbReference type="Proteomes" id="UP001066276"/>
    </source>
</evidence>
<feature type="region of interest" description="Disordered" evidence="1">
    <location>
        <begin position="1"/>
        <end position="23"/>
    </location>
</feature>
<dbReference type="EMBL" id="JANPWB010000001">
    <property type="protein sequence ID" value="KAJ1214935.1"/>
    <property type="molecule type" value="Genomic_DNA"/>
</dbReference>
<name>A0AAV7WS04_PLEWA</name>
<gene>
    <name evidence="2" type="ORF">NDU88_002545</name>
</gene>
<organism evidence="2 3">
    <name type="scientific">Pleurodeles waltl</name>
    <name type="common">Iberian ribbed newt</name>
    <dbReference type="NCBI Taxonomy" id="8319"/>
    <lineage>
        <taxon>Eukaryota</taxon>
        <taxon>Metazoa</taxon>
        <taxon>Chordata</taxon>
        <taxon>Craniata</taxon>
        <taxon>Vertebrata</taxon>
        <taxon>Euteleostomi</taxon>
        <taxon>Amphibia</taxon>
        <taxon>Batrachia</taxon>
        <taxon>Caudata</taxon>
        <taxon>Salamandroidea</taxon>
        <taxon>Salamandridae</taxon>
        <taxon>Pleurodelinae</taxon>
        <taxon>Pleurodeles</taxon>
    </lineage>
</organism>
<dbReference type="Proteomes" id="UP001066276">
    <property type="component" value="Chromosome 1_1"/>
</dbReference>
<accession>A0AAV7WS04</accession>
<dbReference type="AlphaFoldDB" id="A0AAV7WS04"/>
<comment type="caution">
    <text evidence="2">The sequence shown here is derived from an EMBL/GenBank/DDBJ whole genome shotgun (WGS) entry which is preliminary data.</text>
</comment>
<evidence type="ECO:0000256" key="1">
    <source>
        <dbReference type="SAM" id="MobiDB-lite"/>
    </source>
</evidence>
<sequence>MVSVHSPAPNGRRHVGNGRETQHGELAYVNSKVMHEIEADDKVELDYDDDSDDLEEGEVCDAEVSKVVEGAKGGISGPNFSSFDLLQTYSADKGVTAGKRKEDCGRKLAYGPERGPNGKGEWWSTCEAPQSDIRQVQYRAVGVGVGQ</sequence>
<protein>
    <submittedName>
        <fullName evidence="2">Uncharacterized protein</fullName>
    </submittedName>
</protein>
<reference evidence="2" key="1">
    <citation type="journal article" date="2022" name="bioRxiv">
        <title>Sequencing and chromosome-scale assembly of the giantPleurodeles waltlgenome.</title>
        <authorList>
            <person name="Brown T."/>
            <person name="Elewa A."/>
            <person name="Iarovenko S."/>
            <person name="Subramanian E."/>
            <person name="Araus A.J."/>
            <person name="Petzold A."/>
            <person name="Susuki M."/>
            <person name="Suzuki K.-i.T."/>
            <person name="Hayashi T."/>
            <person name="Toyoda A."/>
            <person name="Oliveira C."/>
            <person name="Osipova E."/>
            <person name="Leigh N.D."/>
            <person name="Simon A."/>
            <person name="Yun M.H."/>
        </authorList>
    </citation>
    <scope>NUCLEOTIDE SEQUENCE</scope>
    <source>
        <strain evidence="2">20211129_DDA</strain>
        <tissue evidence="2">Liver</tissue>
    </source>
</reference>